<protein>
    <submittedName>
        <fullName evidence="10">Phospholipid carrier-dependent glycosyltransferase</fullName>
    </submittedName>
</protein>
<evidence type="ECO:0000256" key="1">
    <source>
        <dbReference type="ARBA" id="ARBA00004651"/>
    </source>
</evidence>
<keyword evidence="7 8" id="KW-0472">Membrane</keyword>
<feature type="transmembrane region" description="Helical" evidence="8">
    <location>
        <begin position="204"/>
        <end position="220"/>
    </location>
</feature>
<evidence type="ECO:0000313" key="10">
    <source>
        <dbReference type="EMBL" id="MBE9115061.1"/>
    </source>
</evidence>
<feature type="transmembrane region" description="Helical" evidence="8">
    <location>
        <begin position="288"/>
        <end position="306"/>
    </location>
</feature>
<evidence type="ECO:0000256" key="5">
    <source>
        <dbReference type="ARBA" id="ARBA00022692"/>
    </source>
</evidence>
<comment type="caution">
    <text evidence="10">The sequence shown here is derived from an EMBL/GenBank/DDBJ whole genome shotgun (WGS) entry which is preliminary data.</text>
</comment>
<feature type="transmembrane region" description="Helical" evidence="8">
    <location>
        <begin position="227"/>
        <end position="246"/>
    </location>
</feature>
<reference evidence="10" key="1">
    <citation type="submission" date="2020-10" db="EMBL/GenBank/DDBJ databases">
        <authorList>
            <person name="Castelo-Branco R."/>
            <person name="Eusebio N."/>
            <person name="Adriana R."/>
            <person name="Vieira A."/>
            <person name="Brugerolle De Fraissinette N."/>
            <person name="Rezende De Castro R."/>
            <person name="Schneider M.P."/>
            <person name="Vasconcelos V."/>
            <person name="Leao P.N."/>
        </authorList>
    </citation>
    <scope>NUCLEOTIDE SEQUENCE</scope>
    <source>
        <strain evidence="10">LEGE 07157</strain>
    </source>
</reference>
<feature type="transmembrane region" description="Helical" evidence="8">
    <location>
        <begin position="105"/>
        <end position="125"/>
    </location>
</feature>
<proteinExistence type="predicted"/>
<accession>A0A8J7ARV2</accession>
<feature type="transmembrane region" description="Helical" evidence="8">
    <location>
        <begin position="342"/>
        <end position="361"/>
    </location>
</feature>
<dbReference type="PANTHER" id="PTHR33908:SF11">
    <property type="entry name" value="MEMBRANE PROTEIN"/>
    <property type="match status" value="1"/>
</dbReference>
<evidence type="ECO:0000256" key="7">
    <source>
        <dbReference type="ARBA" id="ARBA00023136"/>
    </source>
</evidence>
<feature type="transmembrane region" description="Helical" evidence="8">
    <location>
        <begin position="132"/>
        <end position="150"/>
    </location>
</feature>
<dbReference type="PANTHER" id="PTHR33908">
    <property type="entry name" value="MANNOSYLTRANSFERASE YKCB-RELATED"/>
    <property type="match status" value="1"/>
</dbReference>
<dbReference type="GO" id="GO:0005886">
    <property type="term" value="C:plasma membrane"/>
    <property type="evidence" value="ECO:0007669"/>
    <property type="project" value="UniProtKB-SubCell"/>
</dbReference>
<feature type="transmembrane region" description="Helical" evidence="8">
    <location>
        <begin position="20"/>
        <end position="38"/>
    </location>
</feature>
<name>A0A8J7ARV2_9CYAN</name>
<dbReference type="GO" id="GO:0016763">
    <property type="term" value="F:pentosyltransferase activity"/>
    <property type="evidence" value="ECO:0007669"/>
    <property type="project" value="TreeGrafter"/>
</dbReference>
<dbReference type="InterPro" id="IPR011990">
    <property type="entry name" value="TPR-like_helical_dom_sf"/>
</dbReference>
<dbReference type="AlphaFoldDB" id="A0A8J7ARV2"/>
<dbReference type="InterPro" id="IPR050297">
    <property type="entry name" value="LipidA_mod_glycosyltrf_83"/>
</dbReference>
<dbReference type="RefSeq" id="WP_194028147.1">
    <property type="nucleotide sequence ID" value="NZ_JADEWZ010000004.1"/>
</dbReference>
<dbReference type="Gene3D" id="1.25.40.10">
    <property type="entry name" value="Tetratricopeptide repeat domain"/>
    <property type="match status" value="1"/>
</dbReference>
<comment type="subcellular location">
    <subcellularLocation>
        <location evidence="1">Cell membrane</location>
        <topology evidence="1">Multi-pass membrane protein</topology>
    </subcellularLocation>
</comment>
<evidence type="ECO:0000313" key="11">
    <source>
        <dbReference type="Proteomes" id="UP000654482"/>
    </source>
</evidence>
<dbReference type="Proteomes" id="UP000654482">
    <property type="component" value="Unassembled WGS sequence"/>
</dbReference>
<evidence type="ECO:0000256" key="6">
    <source>
        <dbReference type="ARBA" id="ARBA00022989"/>
    </source>
</evidence>
<dbReference type="EMBL" id="JADEWZ010000004">
    <property type="protein sequence ID" value="MBE9115061.1"/>
    <property type="molecule type" value="Genomic_DNA"/>
</dbReference>
<keyword evidence="11" id="KW-1185">Reference proteome</keyword>
<evidence type="ECO:0000259" key="9">
    <source>
        <dbReference type="Pfam" id="PF13231"/>
    </source>
</evidence>
<evidence type="ECO:0000256" key="4">
    <source>
        <dbReference type="ARBA" id="ARBA00022679"/>
    </source>
</evidence>
<feature type="transmembrane region" description="Helical" evidence="8">
    <location>
        <begin position="373"/>
        <end position="394"/>
    </location>
</feature>
<feature type="domain" description="Glycosyltransferase RgtA/B/C/D-like" evidence="9">
    <location>
        <begin position="84"/>
        <end position="244"/>
    </location>
</feature>
<keyword evidence="5 8" id="KW-0812">Transmembrane</keyword>
<dbReference type="InterPro" id="IPR038731">
    <property type="entry name" value="RgtA/B/C-like"/>
</dbReference>
<keyword evidence="4" id="KW-0808">Transferase</keyword>
<sequence length="825" mass="94163">MARNDKKQFRFLVRFWQNDLVILGCIWLLGTICDRVWLARDRTVPEWDQTHHLTGSLNYLHALQQAQWFFGEWWRELWMLSSKNPPLTYIATAPFQQLFGRNPDSAMLVTLFFSAILLGSVYRLGKLLFNRQVGLIAAFLCVIFPSFYFFRLQYLLDYPLTAWVVASFWCLTSWRGSKGKRQWLWALGFGVCLGLAILTKQSAFFFLVIPGIWLLLSRLWQRRWGQVAQALVALGVSACIFLPWYSTNWIYFLGNYQSGIAAAAVREGDPPLNNWAAWTYYLEKLPEFVPWFLFIIPIVSFLLFILKNKGRILYRSSLSWLALFLGGGYLFCSALVNKDTRYVLPLLPVLAILLAYGLTLLPKRWAMLRWGTLGLSLVLMLLNLFPLGGSWTAMALQTLHLGRPYYPYRGAEFPHTEVVEEIIETAPQLQATVGVLPVTAKINHNNFNYYGALADFQVYGREVGVRERYVEGDARSLDWFLSKTRDRGTDRKAEEQLRLRIEQSPDFQLHQTWAFPDSSTLQLYHRKVPSVVVQPLAQSVPRVRLNRATAPQSAPPGVPVPVTYEWSGSGEALQSGIVLITWEEKGNPQNRWLHDRAIAQGRLQFNSPSNSFQVTERTAMFPQKTLPPGDYAVTVTYLNRETGETYPIATPSVQISLNPNVAVPPAPELDLVTQMRNLAADLPQGIDALERVFDEIGRINQYDPVQDYTQQAELSLAYRLEREPDNLEWAYGLAFSQILQEDVEGAIAALQNVAQLDAQNPFAHAYLAFVYLYGWQPKAAQNAIQTALKLEPNRLEFQAIDGISALMQGNVVKTWRIWQEIKPKL</sequence>
<evidence type="ECO:0000256" key="3">
    <source>
        <dbReference type="ARBA" id="ARBA00022676"/>
    </source>
</evidence>
<organism evidence="10 11">
    <name type="scientific">Lusitaniella coriacea LEGE 07157</name>
    <dbReference type="NCBI Taxonomy" id="945747"/>
    <lineage>
        <taxon>Bacteria</taxon>
        <taxon>Bacillati</taxon>
        <taxon>Cyanobacteriota</taxon>
        <taxon>Cyanophyceae</taxon>
        <taxon>Spirulinales</taxon>
        <taxon>Lusitaniellaceae</taxon>
        <taxon>Lusitaniella</taxon>
    </lineage>
</organism>
<dbReference type="GO" id="GO:0009103">
    <property type="term" value="P:lipopolysaccharide biosynthetic process"/>
    <property type="evidence" value="ECO:0007669"/>
    <property type="project" value="UniProtKB-ARBA"/>
</dbReference>
<evidence type="ECO:0000256" key="8">
    <source>
        <dbReference type="SAM" id="Phobius"/>
    </source>
</evidence>
<keyword evidence="2" id="KW-1003">Cell membrane</keyword>
<gene>
    <name evidence="10" type="ORF">IQ249_04025</name>
</gene>
<feature type="transmembrane region" description="Helical" evidence="8">
    <location>
        <begin position="318"/>
        <end position="336"/>
    </location>
</feature>
<keyword evidence="3" id="KW-0328">Glycosyltransferase</keyword>
<keyword evidence="6 8" id="KW-1133">Transmembrane helix</keyword>
<dbReference type="SUPFAM" id="SSF48452">
    <property type="entry name" value="TPR-like"/>
    <property type="match status" value="1"/>
</dbReference>
<dbReference type="Pfam" id="PF13231">
    <property type="entry name" value="PMT_2"/>
    <property type="match status" value="1"/>
</dbReference>
<evidence type="ECO:0000256" key="2">
    <source>
        <dbReference type="ARBA" id="ARBA00022475"/>
    </source>
</evidence>